<organism evidence="1 2">
    <name type="scientific">Mycobacterium phage Quesadilla</name>
    <dbReference type="NCBI Taxonomy" id="2664226"/>
    <lineage>
        <taxon>Viruses</taxon>
        <taxon>Duplodnaviria</taxon>
        <taxon>Heunggongvirae</taxon>
        <taxon>Uroviricota</taxon>
        <taxon>Caudoviricetes</taxon>
        <taxon>Bclasvirinae</taxon>
        <taxon>Quesadillavirus</taxon>
        <taxon>Quesadillavirus quesadilla</taxon>
    </lineage>
</organism>
<evidence type="ECO:0000313" key="1">
    <source>
        <dbReference type="EMBL" id="QGH75326.1"/>
    </source>
</evidence>
<keyword evidence="2" id="KW-1185">Reference proteome</keyword>
<dbReference type="Proteomes" id="UP000370142">
    <property type="component" value="Segment"/>
</dbReference>
<sequence length="91" mass="10486">MAGRDAELEAGIDAALAGTAHWCRLCDRLRYEGDMRWLFDVFGCRWCLPEARQRALWVDPWAKKLALVKAEALDLRKKEAEAREMIIAYGF</sequence>
<accession>A0A5Q2W9Z8</accession>
<dbReference type="EMBL" id="MN617843">
    <property type="protein sequence ID" value="QGH75326.1"/>
    <property type="molecule type" value="Genomic_DNA"/>
</dbReference>
<reference evidence="1 2" key="1">
    <citation type="submission" date="2019-10" db="EMBL/GenBank/DDBJ databases">
        <authorList>
            <person name="Jorgensen H.J."/>
            <person name="Tolsma S."/>
            <person name="Caruso S.M."/>
            <person name="Garlena R.A."/>
            <person name="Russell D.A."/>
            <person name="Pope W.H."/>
            <person name="Jacobs-Se D."/>
            <person name="Hatfull G.F."/>
        </authorList>
    </citation>
    <scope>NUCLEOTIDE SEQUENCE [LARGE SCALE GENOMIC DNA]</scope>
</reference>
<protein>
    <submittedName>
        <fullName evidence="1">Uncharacterized protein</fullName>
    </submittedName>
</protein>
<dbReference type="RefSeq" id="YP_009949834.1">
    <property type="nucleotide sequence ID" value="NC_051584.1"/>
</dbReference>
<dbReference type="KEGG" id="vg:60321242"/>
<name>A0A5Q2W9Z8_9CAUD</name>
<evidence type="ECO:0000313" key="2">
    <source>
        <dbReference type="Proteomes" id="UP000370142"/>
    </source>
</evidence>
<proteinExistence type="predicted"/>
<dbReference type="GeneID" id="60321242"/>
<gene>
    <name evidence="1" type="primary">78</name>
    <name evidence="1" type="ORF">SEA_QUESADILLA_78</name>
</gene>